<dbReference type="InterPro" id="IPR019479">
    <property type="entry name" value="Peroxiredoxin_C"/>
</dbReference>
<dbReference type="PANTHER" id="PTHR10681">
    <property type="entry name" value="THIOREDOXIN PEROXIDASE"/>
    <property type="match status" value="1"/>
</dbReference>
<dbReference type="PROSITE" id="PS51352">
    <property type="entry name" value="THIOREDOXIN_2"/>
    <property type="match status" value="1"/>
</dbReference>
<evidence type="ECO:0000256" key="4">
    <source>
        <dbReference type="ARBA" id="ARBA00037420"/>
    </source>
</evidence>
<dbReference type="PANTHER" id="PTHR10681:SF128">
    <property type="entry name" value="THIOREDOXIN-DEPENDENT PEROXIDE REDUCTASE, MITOCHONDRIAL"/>
    <property type="match status" value="1"/>
</dbReference>
<proteinExistence type="inferred from homology"/>
<evidence type="ECO:0000313" key="7">
    <source>
        <dbReference type="Proteomes" id="UP001168528"/>
    </source>
</evidence>
<comment type="caution">
    <text evidence="6">The sequence shown here is derived from an EMBL/GenBank/DDBJ whole genome shotgun (WGS) entry which is preliminary data.</text>
</comment>
<reference evidence="6" key="1">
    <citation type="submission" date="2023-07" db="EMBL/GenBank/DDBJ databases">
        <title>The genome sequence of Rhodocytophaga aerolata KACC 12507.</title>
        <authorList>
            <person name="Zhang X."/>
        </authorList>
    </citation>
    <scope>NUCLEOTIDE SEQUENCE</scope>
    <source>
        <strain evidence="6">KACC 12507</strain>
    </source>
</reference>
<dbReference type="GO" id="GO:0140824">
    <property type="term" value="F:thioredoxin-dependent peroxiredoxin activity"/>
    <property type="evidence" value="ECO:0007669"/>
    <property type="project" value="UniProtKB-EC"/>
</dbReference>
<keyword evidence="2 6" id="KW-0560">Oxidoreductase</keyword>
<gene>
    <name evidence="6" type="ORF">Q0590_09825</name>
</gene>
<keyword evidence="7" id="KW-1185">Reference proteome</keyword>
<evidence type="ECO:0000313" key="6">
    <source>
        <dbReference type="EMBL" id="MDO1446548.1"/>
    </source>
</evidence>
<dbReference type="SUPFAM" id="SSF52833">
    <property type="entry name" value="Thioredoxin-like"/>
    <property type="match status" value="1"/>
</dbReference>
<accession>A0ABT8R5Q4</accession>
<dbReference type="Proteomes" id="UP001168528">
    <property type="component" value="Unassembled WGS sequence"/>
</dbReference>
<evidence type="ECO:0000256" key="2">
    <source>
        <dbReference type="ARBA" id="ARBA00023002"/>
    </source>
</evidence>
<dbReference type="InterPro" id="IPR036249">
    <property type="entry name" value="Thioredoxin-like_sf"/>
</dbReference>
<evidence type="ECO:0000256" key="3">
    <source>
        <dbReference type="ARBA" id="ARBA00032824"/>
    </source>
</evidence>
<protein>
    <recommendedName>
        <fullName evidence="3">Thioredoxin peroxidase</fullName>
    </recommendedName>
</protein>
<keyword evidence="6" id="KW-0575">Peroxidase</keyword>
<dbReference type="Pfam" id="PF10417">
    <property type="entry name" value="1-cysPrx_C"/>
    <property type="match status" value="1"/>
</dbReference>
<dbReference type="Pfam" id="PF00578">
    <property type="entry name" value="AhpC-TSA"/>
    <property type="match status" value="1"/>
</dbReference>
<organism evidence="6 7">
    <name type="scientific">Rhodocytophaga aerolata</name>
    <dbReference type="NCBI Taxonomy" id="455078"/>
    <lineage>
        <taxon>Bacteria</taxon>
        <taxon>Pseudomonadati</taxon>
        <taxon>Bacteroidota</taxon>
        <taxon>Cytophagia</taxon>
        <taxon>Cytophagales</taxon>
        <taxon>Rhodocytophagaceae</taxon>
        <taxon>Rhodocytophaga</taxon>
    </lineage>
</organism>
<sequence>MKPRLFNPYTLLPRLGHPAPMFEIQSSQGLIKLSDYKGKWVLLFSYPADFTPVCTTELKAFASVYPSLKKLNTELIGVSVDNVVEHRNWIKILEEEGKFPIQFPILADLNLEVSNRYGLLPNENTEEASRSVYIIDPAQIIRAIMHYPATTGRNTGELLRLIKALQVADSQKAMTPVNWQPGDELIYPGSYHTCKR</sequence>
<dbReference type="EMBL" id="JAUKPO010000004">
    <property type="protein sequence ID" value="MDO1446548.1"/>
    <property type="molecule type" value="Genomic_DNA"/>
</dbReference>
<comment type="function">
    <text evidence="4">Thiol-specific peroxidase that catalyzes the reduction of hydrogen peroxide and organic hydroperoxides to water and alcohols, respectively. Plays a role in cell protection against oxidative stress by detoxifying peroxides.</text>
</comment>
<name>A0ABT8R5Q4_9BACT</name>
<evidence type="ECO:0000259" key="5">
    <source>
        <dbReference type="PROSITE" id="PS51352"/>
    </source>
</evidence>
<dbReference type="InterPro" id="IPR013766">
    <property type="entry name" value="Thioredoxin_domain"/>
</dbReference>
<dbReference type="PIRSF" id="PIRSF000239">
    <property type="entry name" value="AHPC"/>
    <property type="match status" value="1"/>
</dbReference>
<comment type="similarity">
    <text evidence="1">Belongs to the peroxiredoxin family. AhpC/Prx1 subfamily.</text>
</comment>
<dbReference type="RefSeq" id="WP_302037350.1">
    <property type="nucleotide sequence ID" value="NZ_JAUKPO010000004.1"/>
</dbReference>
<evidence type="ECO:0000256" key="1">
    <source>
        <dbReference type="ARBA" id="ARBA00009796"/>
    </source>
</evidence>
<dbReference type="Gene3D" id="3.40.30.10">
    <property type="entry name" value="Glutaredoxin"/>
    <property type="match status" value="1"/>
</dbReference>
<dbReference type="NCBIfam" id="NF009668">
    <property type="entry name" value="PRK13189.1"/>
    <property type="match status" value="1"/>
</dbReference>
<dbReference type="InterPro" id="IPR050217">
    <property type="entry name" value="Peroxiredoxin"/>
</dbReference>
<dbReference type="InterPro" id="IPR000866">
    <property type="entry name" value="AhpC/TSA"/>
</dbReference>
<feature type="domain" description="Thioredoxin" evidence="5">
    <location>
        <begin position="13"/>
        <end position="167"/>
    </location>
</feature>
<dbReference type="InterPro" id="IPR024706">
    <property type="entry name" value="Peroxiredoxin_AhpC-typ"/>
</dbReference>